<dbReference type="Gene3D" id="1.10.510.10">
    <property type="entry name" value="Transferase(Phosphotransferase) domain 1"/>
    <property type="match status" value="1"/>
</dbReference>
<dbReference type="InterPro" id="IPR011009">
    <property type="entry name" value="Kinase-like_dom_sf"/>
</dbReference>
<evidence type="ECO:0000256" key="6">
    <source>
        <dbReference type="SAM" id="MobiDB-lite"/>
    </source>
</evidence>
<evidence type="ECO:0000256" key="5">
    <source>
        <dbReference type="ARBA" id="ARBA00022840"/>
    </source>
</evidence>
<dbReference type="InterPro" id="IPR000719">
    <property type="entry name" value="Prot_kinase_dom"/>
</dbReference>
<dbReference type="PANTHER" id="PTHR24058:SF28">
    <property type="entry name" value="SERINE_THREONINE-PROTEIN KINASE MINIBRAIN"/>
    <property type="match status" value="1"/>
</dbReference>
<dbReference type="PROSITE" id="PS50011">
    <property type="entry name" value="PROTEIN_KINASE_DOM"/>
    <property type="match status" value="1"/>
</dbReference>
<feature type="domain" description="Protein kinase" evidence="7">
    <location>
        <begin position="288"/>
        <end position="609"/>
    </location>
</feature>
<comment type="caution">
    <text evidence="8">The sequence shown here is derived from an EMBL/GenBank/DDBJ whole genome shotgun (WGS) entry which is preliminary data.</text>
</comment>
<keyword evidence="3" id="KW-0547">Nucleotide-binding</keyword>
<sequence length="621" mass="69419">MDADLRCQVEGIFQCTLADSEGLLERESCIDFLRSIGGTLQEANALLKEHDQQEQSHISVKDFLDLLCGPDSSSAPPEAKPETSDSPPKSEPERKEVKEESSPPKREPQQVEEACGAPESKVEKDLSEETLEVTATTASVEVQEDDSASLPEVVRICDACNQKTECTQDPTDLGWYCESCWISYYGAPPGTESSYMFLHTNRLVKVKDGRVWPEVELLSAWNAHPIPKWPPRMPPCGPVSVEGGDPTQIGDAWVPVQIHVNPGLVGQWARQCTREYRPYPGEILCKKYKIEHAVGAGHFTRAYLATDLETNTKVCIKRHGGLTVELMTDLLTISRRVESVDPEGQCFSRLIEAFFDMVGYTVETLFEGRNCMEICRSNPLHFKDLKNLRTVAVGCLRGLSLLCDAGVVHCDMKADNFMWTKGTDGSTVVRLVDFGCSRLDSRLENGRNWAFAEGGAGHIGKWAPEMMLRLPITDKADVWGQAVALLELYSGRNMWNEEEDTVEYMLAQALGLVNQKAGLPEKLLRRSPLDIRQLYTPSPAYFPVQRMGVAPHVRFKELRPATWGLSCILGDETKWDKTKKQLADYVLKAMALDPEDRPHAVDLMPHDFINFEVEDQVPGET</sequence>
<dbReference type="PANTHER" id="PTHR24058">
    <property type="entry name" value="DUAL SPECIFICITY PROTEIN KINASE"/>
    <property type="match status" value="1"/>
</dbReference>
<accession>A0ABP0PP97</accession>
<name>A0ABP0PP97_9DINO</name>
<dbReference type="InterPro" id="IPR050494">
    <property type="entry name" value="Ser_Thr_dual-spec_kinase"/>
</dbReference>
<keyword evidence="4" id="KW-0418">Kinase</keyword>
<reference evidence="8 9" key="1">
    <citation type="submission" date="2024-02" db="EMBL/GenBank/DDBJ databases">
        <authorList>
            <person name="Chen Y."/>
            <person name="Shah S."/>
            <person name="Dougan E. K."/>
            <person name="Thang M."/>
            <person name="Chan C."/>
        </authorList>
    </citation>
    <scope>NUCLEOTIDE SEQUENCE [LARGE SCALE GENOMIC DNA]</scope>
</reference>
<dbReference type="InterPro" id="IPR011992">
    <property type="entry name" value="EF-hand-dom_pair"/>
</dbReference>
<keyword evidence="1" id="KW-0723">Serine/threonine-protein kinase</keyword>
<evidence type="ECO:0000256" key="3">
    <source>
        <dbReference type="ARBA" id="ARBA00022741"/>
    </source>
</evidence>
<protein>
    <recommendedName>
        <fullName evidence="7">Protein kinase domain-containing protein</fullName>
    </recommendedName>
</protein>
<feature type="region of interest" description="Disordered" evidence="6">
    <location>
        <begin position="67"/>
        <end position="130"/>
    </location>
</feature>
<evidence type="ECO:0000256" key="1">
    <source>
        <dbReference type="ARBA" id="ARBA00022527"/>
    </source>
</evidence>
<gene>
    <name evidence="8" type="ORF">CCMP2556_LOCUS38348</name>
</gene>
<evidence type="ECO:0000259" key="7">
    <source>
        <dbReference type="PROSITE" id="PS50011"/>
    </source>
</evidence>
<keyword evidence="9" id="KW-1185">Reference proteome</keyword>
<dbReference type="EMBL" id="CAXAMN010023472">
    <property type="protein sequence ID" value="CAK9077846.1"/>
    <property type="molecule type" value="Genomic_DNA"/>
</dbReference>
<dbReference type="SUPFAM" id="SSF47473">
    <property type="entry name" value="EF-hand"/>
    <property type="match status" value="1"/>
</dbReference>
<evidence type="ECO:0000313" key="9">
    <source>
        <dbReference type="Proteomes" id="UP001642484"/>
    </source>
</evidence>
<evidence type="ECO:0000256" key="2">
    <source>
        <dbReference type="ARBA" id="ARBA00022679"/>
    </source>
</evidence>
<evidence type="ECO:0000256" key="4">
    <source>
        <dbReference type="ARBA" id="ARBA00022777"/>
    </source>
</evidence>
<evidence type="ECO:0000313" key="8">
    <source>
        <dbReference type="EMBL" id="CAK9077846.1"/>
    </source>
</evidence>
<dbReference type="Pfam" id="PF00069">
    <property type="entry name" value="Pkinase"/>
    <property type="match status" value="1"/>
</dbReference>
<keyword evidence="5" id="KW-0067">ATP-binding</keyword>
<dbReference type="SMART" id="SM00220">
    <property type="entry name" value="S_TKc"/>
    <property type="match status" value="1"/>
</dbReference>
<organism evidence="8 9">
    <name type="scientific">Durusdinium trenchii</name>
    <dbReference type="NCBI Taxonomy" id="1381693"/>
    <lineage>
        <taxon>Eukaryota</taxon>
        <taxon>Sar</taxon>
        <taxon>Alveolata</taxon>
        <taxon>Dinophyceae</taxon>
        <taxon>Suessiales</taxon>
        <taxon>Symbiodiniaceae</taxon>
        <taxon>Durusdinium</taxon>
    </lineage>
</organism>
<dbReference type="Proteomes" id="UP001642484">
    <property type="component" value="Unassembled WGS sequence"/>
</dbReference>
<dbReference type="SUPFAM" id="SSF56112">
    <property type="entry name" value="Protein kinase-like (PK-like)"/>
    <property type="match status" value="1"/>
</dbReference>
<feature type="compositionally biased region" description="Basic and acidic residues" evidence="6">
    <location>
        <begin position="79"/>
        <end position="109"/>
    </location>
</feature>
<proteinExistence type="predicted"/>
<keyword evidence="2" id="KW-0808">Transferase</keyword>